<evidence type="ECO:0000259" key="4">
    <source>
        <dbReference type="Pfam" id="PF03328"/>
    </source>
</evidence>
<dbReference type="SUPFAM" id="SSF51621">
    <property type="entry name" value="Phosphoenolpyruvate/pyruvate domain"/>
    <property type="match status" value="1"/>
</dbReference>
<dbReference type="RefSeq" id="WP_168114394.1">
    <property type="nucleotide sequence ID" value="NZ_BOON01000040.1"/>
</dbReference>
<dbReference type="AlphaFoldDB" id="A0A8J3X2T2"/>
<sequence>MSLEQPMTASTHTGLRQRLCDGPPLVGTFVTVPRVEILEIAAVSGFDLVVLDLEHGPFGVEALPALIAAGQGAGLAVVVRVAENSEQAIGAVLDAGADGVLIPHVNNAAAAGAAVRAARMPPAGTRSLHAWIRAARYGADPDYAATADNGVAVLVMAEGQEAIRDLPGILATPDLDAVFVGPMDLSASLGLTGQPGHPRVTALAGEVLTGAAAGGRAGGIFAPTVEQAATWFAAGARLVVVSVDTDLTRRGFAAARDALDDLTPSIRRPTRRSNVDR</sequence>
<dbReference type="PANTHER" id="PTHR30502:SF0">
    <property type="entry name" value="PHOSPHOENOLPYRUVATE CARBOXYLASE FAMILY PROTEIN"/>
    <property type="match status" value="1"/>
</dbReference>
<dbReference type="InterPro" id="IPR050251">
    <property type="entry name" value="HpcH-HpaI_aldolase"/>
</dbReference>
<dbReference type="PANTHER" id="PTHR30502">
    <property type="entry name" value="2-KETO-3-DEOXY-L-RHAMNONATE ALDOLASE"/>
    <property type="match status" value="1"/>
</dbReference>
<evidence type="ECO:0000313" key="6">
    <source>
        <dbReference type="Proteomes" id="UP000599074"/>
    </source>
</evidence>
<dbReference type="EMBL" id="BOON01000040">
    <property type="protein sequence ID" value="GII24739.1"/>
    <property type="molecule type" value="Genomic_DNA"/>
</dbReference>
<proteinExistence type="inferred from homology"/>
<protein>
    <submittedName>
        <fullName evidence="5">2-keto-3-deoxy-L-rhamnonate aldolase</fullName>
    </submittedName>
</protein>
<reference evidence="5" key="1">
    <citation type="submission" date="2021-01" db="EMBL/GenBank/DDBJ databases">
        <title>Whole genome shotgun sequence of Planosporangium mesophilum NBRC 109066.</title>
        <authorList>
            <person name="Komaki H."/>
            <person name="Tamura T."/>
        </authorList>
    </citation>
    <scope>NUCLEOTIDE SEQUENCE</scope>
    <source>
        <strain evidence="5">NBRC 109066</strain>
    </source>
</reference>
<accession>A0A8J3X2T2</accession>
<evidence type="ECO:0000313" key="5">
    <source>
        <dbReference type="EMBL" id="GII24739.1"/>
    </source>
</evidence>
<dbReference type="GO" id="GO:0016832">
    <property type="term" value="F:aldehyde-lyase activity"/>
    <property type="evidence" value="ECO:0007669"/>
    <property type="project" value="TreeGrafter"/>
</dbReference>
<dbReference type="Proteomes" id="UP000599074">
    <property type="component" value="Unassembled WGS sequence"/>
</dbReference>
<feature type="domain" description="HpcH/HpaI aldolase/citrate lyase" evidence="4">
    <location>
        <begin position="27"/>
        <end position="248"/>
    </location>
</feature>
<comment type="caution">
    <text evidence="5">The sequence shown here is derived from an EMBL/GenBank/DDBJ whole genome shotgun (WGS) entry which is preliminary data.</text>
</comment>
<dbReference type="GO" id="GO:0005737">
    <property type="term" value="C:cytoplasm"/>
    <property type="evidence" value="ECO:0007669"/>
    <property type="project" value="TreeGrafter"/>
</dbReference>
<gene>
    <name evidence="5" type="primary">rhmA</name>
    <name evidence="5" type="ORF">Pme01_43360</name>
</gene>
<name>A0A8J3X2T2_9ACTN</name>
<dbReference type="GO" id="GO:0046872">
    <property type="term" value="F:metal ion binding"/>
    <property type="evidence" value="ECO:0007669"/>
    <property type="project" value="UniProtKB-KW"/>
</dbReference>
<comment type="similarity">
    <text evidence="1">Belongs to the HpcH/HpaI aldolase family.</text>
</comment>
<evidence type="ECO:0000256" key="2">
    <source>
        <dbReference type="ARBA" id="ARBA00022723"/>
    </source>
</evidence>
<keyword evidence="2" id="KW-0479">Metal-binding</keyword>
<dbReference type="Gene3D" id="3.20.20.60">
    <property type="entry name" value="Phosphoenolpyruvate-binding domains"/>
    <property type="match status" value="1"/>
</dbReference>
<dbReference type="Pfam" id="PF03328">
    <property type="entry name" value="HpcH_HpaI"/>
    <property type="match status" value="1"/>
</dbReference>
<evidence type="ECO:0000256" key="3">
    <source>
        <dbReference type="ARBA" id="ARBA00023239"/>
    </source>
</evidence>
<dbReference type="InterPro" id="IPR005000">
    <property type="entry name" value="Aldolase/citrate-lyase_domain"/>
</dbReference>
<evidence type="ECO:0000256" key="1">
    <source>
        <dbReference type="ARBA" id="ARBA00005568"/>
    </source>
</evidence>
<keyword evidence="3" id="KW-0456">Lyase</keyword>
<dbReference type="InterPro" id="IPR015813">
    <property type="entry name" value="Pyrv/PenolPyrv_kinase-like_dom"/>
</dbReference>
<keyword evidence="6" id="KW-1185">Reference proteome</keyword>
<dbReference type="InterPro" id="IPR040442">
    <property type="entry name" value="Pyrv_kinase-like_dom_sf"/>
</dbReference>
<organism evidence="5 6">
    <name type="scientific">Planosporangium mesophilum</name>
    <dbReference type="NCBI Taxonomy" id="689768"/>
    <lineage>
        <taxon>Bacteria</taxon>
        <taxon>Bacillati</taxon>
        <taxon>Actinomycetota</taxon>
        <taxon>Actinomycetes</taxon>
        <taxon>Micromonosporales</taxon>
        <taxon>Micromonosporaceae</taxon>
        <taxon>Planosporangium</taxon>
    </lineage>
</organism>